<gene>
    <name evidence="1" type="ORF">S01H1_03497</name>
</gene>
<evidence type="ECO:0000313" key="1">
    <source>
        <dbReference type="EMBL" id="GAF77998.1"/>
    </source>
</evidence>
<sequence length="511" mass="57721">MARQVFRFGKKQGLLKKILCAALFFLNIMAFNAWTQFLADPNDQIYRFLSLWEQKGYIKFLPPLRPYPLQLVKHALLEVQEKGSELEAGLAGRFLMDFQGSILPVPFKLLVSQDNQLKGRDYQARIGLELLSTGAATERIAYSLGGRLRFDKYAEGEVYPRWTDEYEKTIPDEAKPAGQAEFTVGNTTFNSYGVLTGAFFLGTERFYAQAGLMRSSFGPMIESPVLGPQSPQAGHFSITYRSDWFTLSSVFLELVAKYGVNPNGEIYSLKSVSANSYPGKHLIIHSANIHPFDWLNIGLFQTILFGARLSPVYFFPFPLYTQAYIGDWDNSLIGGSVQLALPLNVQYNFLLYVDDLNAQELTKLNFDSNHNKVALQTGISWIAPLNLPNRISLSYLMITPYMYTHSSHQAINYLQYTHQGKHLGSVLEPNSDQWSFSVFFMPLRWIQLEAWAKRIRHGNGSDYADGEGSVDGDGSIFDDGYLPDGTVTFRRPSSFLKQETLEKVLQLGLTL</sequence>
<protein>
    <recommendedName>
        <fullName evidence="2">Capsule assembly Wzi family protein</fullName>
    </recommendedName>
</protein>
<comment type="caution">
    <text evidence="1">The sequence shown here is derived from an EMBL/GenBank/DDBJ whole genome shotgun (WGS) entry which is preliminary data.</text>
</comment>
<evidence type="ECO:0008006" key="2">
    <source>
        <dbReference type="Google" id="ProtNLM"/>
    </source>
</evidence>
<dbReference type="InterPro" id="IPR038636">
    <property type="entry name" value="Wzi_sf"/>
</dbReference>
<dbReference type="EMBL" id="BARS01001901">
    <property type="protein sequence ID" value="GAF77998.1"/>
    <property type="molecule type" value="Genomic_DNA"/>
</dbReference>
<name>X0SAE4_9ZZZZ</name>
<accession>X0SAE4</accession>
<dbReference type="Gene3D" id="2.40.160.130">
    <property type="entry name" value="Capsule assembly protein Wzi"/>
    <property type="match status" value="1"/>
</dbReference>
<proteinExistence type="predicted"/>
<organism evidence="1">
    <name type="scientific">marine sediment metagenome</name>
    <dbReference type="NCBI Taxonomy" id="412755"/>
    <lineage>
        <taxon>unclassified sequences</taxon>
        <taxon>metagenomes</taxon>
        <taxon>ecological metagenomes</taxon>
    </lineage>
</organism>
<dbReference type="AlphaFoldDB" id="X0SAE4"/>
<reference evidence="1" key="1">
    <citation type="journal article" date="2014" name="Front. Microbiol.">
        <title>High frequency of phylogenetically diverse reductive dehalogenase-homologous genes in deep subseafloor sedimentary metagenomes.</title>
        <authorList>
            <person name="Kawai M."/>
            <person name="Futagami T."/>
            <person name="Toyoda A."/>
            <person name="Takaki Y."/>
            <person name="Nishi S."/>
            <person name="Hori S."/>
            <person name="Arai W."/>
            <person name="Tsubouchi T."/>
            <person name="Morono Y."/>
            <person name="Uchiyama I."/>
            <person name="Ito T."/>
            <person name="Fujiyama A."/>
            <person name="Inagaki F."/>
            <person name="Takami H."/>
        </authorList>
    </citation>
    <scope>NUCLEOTIDE SEQUENCE</scope>
    <source>
        <strain evidence="1">Expedition CK06-06</strain>
    </source>
</reference>
<feature type="non-terminal residue" evidence="1">
    <location>
        <position position="511"/>
    </location>
</feature>